<organism evidence="11 12">
    <name type="scientific">Boothiomyces macroporosus</name>
    <dbReference type="NCBI Taxonomy" id="261099"/>
    <lineage>
        <taxon>Eukaryota</taxon>
        <taxon>Fungi</taxon>
        <taxon>Fungi incertae sedis</taxon>
        <taxon>Chytridiomycota</taxon>
        <taxon>Chytridiomycota incertae sedis</taxon>
        <taxon>Chytridiomycetes</taxon>
        <taxon>Rhizophydiales</taxon>
        <taxon>Terramycetaceae</taxon>
        <taxon>Boothiomyces</taxon>
    </lineage>
</organism>
<feature type="coiled-coil region" evidence="9">
    <location>
        <begin position="365"/>
        <end position="456"/>
    </location>
</feature>
<keyword evidence="6 9" id="KW-0175">Coiled coil</keyword>
<evidence type="ECO:0000256" key="1">
    <source>
        <dbReference type="ARBA" id="ARBA00004138"/>
    </source>
</evidence>
<comment type="subcellular location">
    <subcellularLocation>
        <location evidence="1">Cell projection</location>
        <location evidence="1">Cilium</location>
    </subcellularLocation>
    <subcellularLocation>
        <location evidence="2">Cytoplasm</location>
        <location evidence="2">Cytoskeleton</location>
    </subcellularLocation>
</comment>
<reference evidence="11" key="1">
    <citation type="submission" date="2020-05" db="EMBL/GenBank/DDBJ databases">
        <title>Phylogenomic resolution of chytrid fungi.</title>
        <authorList>
            <person name="Stajich J.E."/>
            <person name="Amses K."/>
            <person name="Simmons R."/>
            <person name="Seto K."/>
            <person name="Myers J."/>
            <person name="Bonds A."/>
            <person name="Quandt C.A."/>
            <person name="Barry K."/>
            <person name="Liu P."/>
            <person name="Grigoriev I."/>
            <person name="Longcore J.E."/>
            <person name="James T.Y."/>
        </authorList>
    </citation>
    <scope>NUCLEOTIDE SEQUENCE</scope>
    <source>
        <strain evidence="11">PLAUS21</strain>
    </source>
</reference>
<feature type="compositionally biased region" description="Acidic residues" evidence="10">
    <location>
        <begin position="129"/>
        <end position="144"/>
    </location>
</feature>
<name>A0AAD5UIE4_9FUNG</name>
<dbReference type="PANTHER" id="PTHR14885">
    <property type="entry name" value="CILIA- AND FLAGELLA-ASSOCIATED PROTEIN 43-RELATED"/>
    <property type="match status" value="1"/>
</dbReference>
<keyword evidence="8" id="KW-0966">Cell projection</keyword>
<evidence type="ECO:0000313" key="11">
    <source>
        <dbReference type="EMBL" id="KAJ3258530.1"/>
    </source>
</evidence>
<evidence type="ECO:0000256" key="4">
    <source>
        <dbReference type="ARBA" id="ARBA00022574"/>
    </source>
</evidence>
<evidence type="ECO:0000256" key="8">
    <source>
        <dbReference type="ARBA" id="ARBA00023273"/>
    </source>
</evidence>
<feature type="region of interest" description="Disordered" evidence="10">
    <location>
        <begin position="489"/>
        <end position="508"/>
    </location>
</feature>
<proteinExistence type="predicted"/>
<feature type="coiled-coil region" evidence="9">
    <location>
        <begin position="272"/>
        <end position="327"/>
    </location>
</feature>
<evidence type="ECO:0000256" key="7">
    <source>
        <dbReference type="ARBA" id="ARBA00023212"/>
    </source>
</evidence>
<sequence length="508" mass="59718">MIALLAKERLMLAAGTFILMSDLKFADIKIQLLFREWVLLKEFEQTDNALADKLNAKKAEKHEIDTKLAEYREKLNLKKAEIEAVIQKEREIHEEYKKIIGENNKNEEFLTKVFKRKIKRAKKKAKEGNEDDEDMEEEDEDSESDASSYNSEDTQDIEFEEVCPPECDQHIWSKVLEIRERRLDQEEILSEVQKSVEMLKKENDSLLKKEKIIDVGLKNAETEIQEFQTQKQRKLNELDVVVPLRFSQIQYLENENFPKDMSSCLVFYNEGLIQLKRRIRELHQEKADIKKQHRELRKHHVSFNKSRKEKQQKVAELSERAKDVQMLKFGQIVDLEKLERLSVNKTADELKEKLQKEDLKRLKEVAEVEHKIRDEKERLISVIRENTVKLESLVDLQKQKADLEKALNVSQTVVTTDLSGQQKKDIEERERLIRLVQTQAQQIEAVKEEIESLIRKPISRQYAKQPVHTHVPITRPEALPDINEMNEESVGFPETENTDNQTNNGMVV</sequence>
<feature type="coiled-coil region" evidence="9">
    <location>
        <begin position="54"/>
        <end position="92"/>
    </location>
</feature>
<keyword evidence="11" id="KW-0282">Flagellum</keyword>
<accession>A0AAD5UIE4</accession>
<protein>
    <submittedName>
        <fullName evidence="11">Cilia- and flagella-associated protein 44</fullName>
    </submittedName>
</protein>
<evidence type="ECO:0000256" key="9">
    <source>
        <dbReference type="SAM" id="Coils"/>
    </source>
</evidence>
<evidence type="ECO:0000256" key="10">
    <source>
        <dbReference type="SAM" id="MobiDB-lite"/>
    </source>
</evidence>
<keyword evidence="11" id="KW-0969">Cilium</keyword>
<gene>
    <name evidence="11" type="primary">WDR52_2</name>
    <name evidence="11" type="ORF">HK103_003490</name>
</gene>
<keyword evidence="7" id="KW-0206">Cytoskeleton</keyword>
<dbReference type="AlphaFoldDB" id="A0AAD5UIE4"/>
<feature type="region of interest" description="Disordered" evidence="10">
    <location>
        <begin position="124"/>
        <end position="155"/>
    </location>
</feature>
<dbReference type="Proteomes" id="UP001210925">
    <property type="component" value="Unassembled WGS sequence"/>
</dbReference>
<evidence type="ECO:0000313" key="12">
    <source>
        <dbReference type="Proteomes" id="UP001210925"/>
    </source>
</evidence>
<dbReference type="Pfam" id="PF25828">
    <property type="entry name" value="CC_Cfap43"/>
    <property type="match status" value="1"/>
</dbReference>
<evidence type="ECO:0000256" key="3">
    <source>
        <dbReference type="ARBA" id="ARBA00022490"/>
    </source>
</evidence>
<comment type="caution">
    <text evidence="11">The sequence shown here is derived from an EMBL/GenBank/DDBJ whole genome shotgun (WGS) entry which is preliminary data.</text>
</comment>
<evidence type="ECO:0000256" key="2">
    <source>
        <dbReference type="ARBA" id="ARBA00004245"/>
    </source>
</evidence>
<evidence type="ECO:0000256" key="6">
    <source>
        <dbReference type="ARBA" id="ARBA00023054"/>
    </source>
</evidence>
<keyword evidence="12" id="KW-1185">Reference proteome</keyword>
<dbReference type="GO" id="GO:0005929">
    <property type="term" value="C:cilium"/>
    <property type="evidence" value="ECO:0007669"/>
    <property type="project" value="UniProtKB-SubCell"/>
</dbReference>
<dbReference type="PANTHER" id="PTHR14885:SF3">
    <property type="entry name" value="CILIA- AND FLAGELLA-ASSOCIATED PROTEIN 44"/>
    <property type="match status" value="1"/>
</dbReference>
<feature type="compositionally biased region" description="Polar residues" evidence="10">
    <location>
        <begin position="498"/>
        <end position="508"/>
    </location>
</feature>
<keyword evidence="4" id="KW-0853">WD repeat</keyword>
<dbReference type="GO" id="GO:0005856">
    <property type="term" value="C:cytoskeleton"/>
    <property type="evidence" value="ECO:0007669"/>
    <property type="project" value="UniProtKB-SubCell"/>
</dbReference>
<feature type="coiled-coil region" evidence="9">
    <location>
        <begin position="189"/>
        <end position="237"/>
    </location>
</feature>
<dbReference type="EMBL" id="JADGKB010000026">
    <property type="protein sequence ID" value="KAJ3258530.1"/>
    <property type="molecule type" value="Genomic_DNA"/>
</dbReference>
<keyword evidence="5" id="KW-0677">Repeat</keyword>
<evidence type="ECO:0000256" key="5">
    <source>
        <dbReference type="ARBA" id="ARBA00022737"/>
    </source>
</evidence>
<keyword evidence="3" id="KW-0963">Cytoplasm</keyword>